<organism evidence="2 3">
    <name type="scientific">Caenorhabditis japonica</name>
    <dbReference type="NCBI Taxonomy" id="281687"/>
    <lineage>
        <taxon>Eukaryota</taxon>
        <taxon>Metazoa</taxon>
        <taxon>Ecdysozoa</taxon>
        <taxon>Nematoda</taxon>
        <taxon>Chromadorea</taxon>
        <taxon>Rhabditida</taxon>
        <taxon>Rhabditina</taxon>
        <taxon>Rhabditomorpha</taxon>
        <taxon>Rhabditoidea</taxon>
        <taxon>Rhabditidae</taxon>
        <taxon>Peloderinae</taxon>
        <taxon>Caenorhabditis</taxon>
    </lineage>
</organism>
<keyword evidence="3" id="KW-1185">Reference proteome</keyword>
<dbReference type="Proteomes" id="UP000005237">
    <property type="component" value="Unassembled WGS sequence"/>
</dbReference>
<feature type="compositionally biased region" description="Low complexity" evidence="1">
    <location>
        <begin position="42"/>
        <end position="51"/>
    </location>
</feature>
<evidence type="ECO:0000313" key="2">
    <source>
        <dbReference type="EnsemblMetazoa" id="CJA25934.1"/>
    </source>
</evidence>
<name>A0A8R1IFL4_CAEJA</name>
<protein>
    <submittedName>
        <fullName evidence="2">Uncharacterized protein</fullName>
    </submittedName>
</protein>
<dbReference type="AlphaFoldDB" id="A0A8R1IFL4"/>
<dbReference type="EnsemblMetazoa" id="CJA25934.1">
    <property type="protein sequence ID" value="CJA25934.1"/>
    <property type="gene ID" value="WBGene00181506"/>
</dbReference>
<proteinExistence type="predicted"/>
<reference evidence="3" key="1">
    <citation type="submission" date="2010-08" db="EMBL/GenBank/DDBJ databases">
        <authorList>
            <consortium name="Caenorhabditis japonica Sequencing Consortium"/>
            <person name="Wilson R.K."/>
        </authorList>
    </citation>
    <scope>NUCLEOTIDE SEQUENCE [LARGE SCALE GENOMIC DNA]</scope>
    <source>
        <strain evidence="3">DF5081</strain>
    </source>
</reference>
<sequence length="88" mass="10161">MLSAQPQGCSFVHRFALCNFFRAQGRQQRSPPHRLAQHPGRSRQVVPPGVVRGRRNSPDRLHGLWARREAHKLYALEIRLPSKTQLPF</sequence>
<evidence type="ECO:0000256" key="1">
    <source>
        <dbReference type="SAM" id="MobiDB-lite"/>
    </source>
</evidence>
<accession>A0A8R1IFL4</accession>
<reference evidence="2" key="2">
    <citation type="submission" date="2022-06" db="UniProtKB">
        <authorList>
            <consortium name="EnsemblMetazoa"/>
        </authorList>
    </citation>
    <scope>IDENTIFICATION</scope>
    <source>
        <strain evidence="2">DF5081</strain>
    </source>
</reference>
<feature type="region of interest" description="Disordered" evidence="1">
    <location>
        <begin position="25"/>
        <end position="57"/>
    </location>
</feature>
<evidence type="ECO:0000313" key="3">
    <source>
        <dbReference type="Proteomes" id="UP000005237"/>
    </source>
</evidence>